<reference evidence="3" key="1">
    <citation type="journal article" date="2012" name="PLoS Pathog.">
        <title>Comparative genomics of the apicomplexan parasites Toxoplasma gondii and Neospora caninum: Coccidia differing in host range and transmission strategy.</title>
        <authorList>
            <person name="Reid A.J."/>
            <person name="Vermont S.J."/>
            <person name="Cotton J.A."/>
            <person name="Harris D."/>
            <person name="Hill-Cawthorne G.A."/>
            <person name="Konen-Waisman S."/>
            <person name="Latham S.M."/>
            <person name="Mourier T."/>
            <person name="Norton R."/>
            <person name="Quail M.A."/>
            <person name="Sanders M."/>
            <person name="Shanmugam D."/>
            <person name="Sohal A."/>
            <person name="Wasmuth J.D."/>
            <person name="Brunk B."/>
            <person name="Grigg M.E."/>
            <person name="Howard J.C."/>
            <person name="Parkinson J."/>
            <person name="Roos D.S."/>
            <person name="Trees A.J."/>
            <person name="Berriman M."/>
            <person name="Pain A."/>
            <person name="Wastling J.M."/>
        </authorList>
    </citation>
    <scope>NUCLEOTIDE SEQUENCE [LARGE SCALE GENOMIC DNA]</scope>
    <source>
        <strain evidence="3">Liverpool</strain>
    </source>
</reference>
<dbReference type="InParanoid" id="F0VM67"/>
<organism evidence="2 3">
    <name type="scientific">Neospora caninum (strain Liverpool)</name>
    <dbReference type="NCBI Taxonomy" id="572307"/>
    <lineage>
        <taxon>Eukaryota</taxon>
        <taxon>Sar</taxon>
        <taxon>Alveolata</taxon>
        <taxon>Apicomplexa</taxon>
        <taxon>Conoidasida</taxon>
        <taxon>Coccidia</taxon>
        <taxon>Eucoccidiorida</taxon>
        <taxon>Eimeriorina</taxon>
        <taxon>Sarcocystidae</taxon>
        <taxon>Neospora</taxon>
    </lineage>
</organism>
<feature type="compositionally biased region" description="Basic and acidic residues" evidence="1">
    <location>
        <begin position="248"/>
        <end position="263"/>
    </location>
</feature>
<feature type="compositionally biased region" description="Basic residues" evidence="1">
    <location>
        <begin position="1"/>
        <end position="15"/>
    </location>
</feature>
<feature type="region of interest" description="Disordered" evidence="1">
    <location>
        <begin position="1"/>
        <end position="36"/>
    </location>
</feature>
<dbReference type="GeneID" id="13442276"/>
<dbReference type="RefSeq" id="XP_003884376.1">
    <property type="nucleotide sequence ID" value="XM_003884327.1"/>
</dbReference>
<dbReference type="AlphaFoldDB" id="F0VM67"/>
<feature type="region of interest" description="Disordered" evidence="1">
    <location>
        <begin position="211"/>
        <end position="280"/>
    </location>
</feature>
<protein>
    <recommendedName>
        <fullName evidence="4">RNase NYN domain-containing protein</fullName>
    </recommendedName>
</protein>
<evidence type="ECO:0008006" key="4">
    <source>
        <dbReference type="Google" id="ProtNLM"/>
    </source>
</evidence>
<evidence type="ECO:0000256" key="1">
    <source>
        <dbReference type="SAM" id="MobiDB-lite"/>
    </source>
</evidence>
<dbReference type="Proteomes" id="UP000007494">
    <property type="component" value="Chromosome X"/>
</dbReference>
<evidence type="ECO:0000313" key="3">
    <source>
        <dbReference type="Proteomes" id="UP000007494"/>
    </source>
</evidence>
<feature type="compositionally biased region" description="Basic and acidic residues" evidence="1">
    <location>
        <begin position="211"/>
        <end position="226"/>
    </location>
</feature>
<gene>
    <name evidence="2" type="ORF">NCLIV_047760</name>
</gene>
<proteinExistence type="predicted"/>
<dbReference type="Gene3D" id="3.40.50.11980">
    <property type="match status" value="1"/>
</dbReference>
<keyword evidence="3" id="KW-1185">Reference proteome</keyword>
<name>F0VM67_NEOCL</name>
<dbReference type="eggNOG" id="ENOG502QZRY">
    <property type="taxonomic scope" value="Eukaryota"/>
</dbReference>
<evidence type="ECO:0000313" key="2">
    <source>
        <dbReference type="EMBL" id="CBZ54345.1"/>
    </source>
</evidence>
<feature type="region of interest" description="Disordered" evidence="1">
    <location>
        <begin position="48"/>
        <end position="107"/>
    </location>
</feature>
<dbReference type="VEuPathDB" id="ToxoDB:NCLIV_047760"/>
<sequence>MLRRRGRTLAGGRRRGNQEREGQIEQGDQDEGGETGTALAECLTLCSEGPARGTKGDGTATVSAGPIQGVGPPRWGRHLKKEEKGEAGSLVRSRAATKTGHARSAGDAFKDDCLNDEDLELLLKSGAFFDTPPRDGEAAFMNDGQLRLMLRPETTARGRRDEGWPLRAADVEEQWTFLEKEEGSNGETGEGHSLGDCDFQSALSDLGEASDGRLGAEVENENREGWPEGSARILGKQGRSHGVKGRAKRDTFSKDDLQKRRAGDGGGVAGRDSGEGAPLQRDSAKGLTPLLLDGASIAFEHGRQRRLSPLGVSFAVARVFELGLPAKVLLPFWLAGEEHFYPTFFLGNAKGVALWQQVRQGLQEDSMLVVLPDPNAHLPEESHARWYPTRDCFKSLSDALEIARLCKQWGAALCSNDFEQFLRLVVGQKNKKMAEIYDFVSRSSVLLAFHKNEMHLILDSQGGYPTCKVCETCFHRCLPRLRRQSL</sequence>
<feature type="compositionally biased region" description="Basic residues" evidence="1">
    <location>
        <begin position="238"/>
        <end position="247"/>
    </location>
</feature>
<dbReference type="EMBL" id="FR823391">
    <property type="protein sequence ID" value="CBZ54345.1"/>
    <property type="molecule type" value="Genomic_DNA"/>
</dbReference>
<accession>F0VM67</accession>
<dbReference type="OrthoDB" id="392925at2759"/>